<dbReference type="UniPathway" id="UPA00850"/>
<dbReference type="InterPro" id="IPR036615">
    <property type="entry name" value="Mur_ligase_C_dom_sf"/>
</dbReference>
<dbReference type="AlphaFoldDB" id="A0A0C3PSL5"/>
<evidence type="ECO:0000256" key="3">
    <source>
        <dbReference type="ARBA" id="ARBA00022723"/>
    </source>
</evidence>
<dbReference type="InterPro" id="IPR036565">
    <property type="entry name" value="Mur-like_cat_sf"/>
</dbReference>
<dbReference type="SUPFAM" id="SSF53623">
    <property type="entry name" value="MurD-like peptide ligases, catalytic domain"/>
    <property type="match status" value="1"/>
</dbReference>
<dbReference type="OrthoDB" id="5212574at2759"/>
<keyword evidence="2 7" id="KW-0436">Ligase</keyword>
<dbReference type="HOGENOM" id="CLU_015869_2_0_1"/>
<reference evidence="8 9" key="1">
    <citation type="submission" date="2014-04" db="EMBL/GenBank/DDBJ databases">
        <authorList>
            <consortium name="DOE Joint Genome Institute"/>
            <person name="Kuo A."/>
            <person name="Girlanda M."/>
            <person name="Perotto S."/>
            <person name="Kohler A."/>
            <person name="Nagy L.G."/>
            <person name="Floudas D."/>
            <person name="Copeland A."/>
            <person name="Barry K.W."/>
            <person name="Cichocki N."/>
            <person name="Veneault-Fourrey C."/>
            <person name="LaButti K."/>
            <person name="Lindquist E.A."/>
            <person name="Lipzen A."/>
            <person name="Lundell T."/>
            <person name="Morin E."/>
            <person name="Murat C."/>
            <person name="Sun H."/>
            <person name="Tunlid A."/>
            <person name="Henrissat B."/>
            <person name="Grigoriev I.V."/>
            <person name="Hibbett D.S."/>
            <person name="Martin F."/>
            <person name="Nordberg H.P."/>
            <person name="Cantor M.N."/>
            <person name="Hua S.X."/>
        </authorList>
    </citation>
    <scope>NUCLEOTIDE SEQUENCE [LARGE SCALE GENOMIC DNA]</scope>
    <source>
        <strain evidence="8 9">MUT 4182</strain>
    </source>
</reference>
<keyword evidence="4 7" id="KW-0547">Nucleotide-binding</keyword>
<proteinExistence type="inferred from homology"/>
<dbReference type="PIRSF" id="PIRSF001563">
    <property type="entry name" value="Folylpolyglu_synth"/>
    <property type="match status" value="1"/>
</dbReference>
<evidence type="ECO:0000256" key="4">
    <source>
        <dbReference type="ARBA" id="ARBA00022741"/>
    </source>
</evidence>
<sequence>MDLSLARIRCLTSFLPRYTRPTIHIAGTNGKGSTTAFVDSILRHAGFLTGRFNSPHLVSIRDSILLDGHPISPDDYNQAFQSVATANQIGDCRCTNFELQTATALLVFERGFVDVAILEVGLGGRLDATNVIPDDVVLVSGISSIDLDHQAVLGDTLEQIAVEKAGIARTGRPCVLGVQSSQEVMDTVQKSVSAAGGRFIYVSEQVQQTRTTIGLQGTHQVSNAKLAVALVEALMQTPSLRQVRLEQVARGLSLVTWPGRLEWINYSKYTDRGRDTWLLADGAHNPASAEALAQYLASLPISRPRSFVVSISQSPLKSPRSTLEVILLAGDRVAVVPFGPVDGMPWVKPHDPTVVLQAAKELVGASGEAVMRGDLGSALNWAADDHPVVVVTGSLYLIADLYRLLLPRWP</sequence>
<dbReference type="PROSITE" id="PS01011">
    <property type="entry name" value="FOLYLPOLYGLU_SYNT_1"/>
    <property type="match status" value="1"/>
</dbReference>
<keyword evidence="7" id="KW-0554">One-carbon metabolism</keyword>
<dbReference type="InterPro" id="IPR018109">
    <property type="entry name" value="Folylpolyglutamate_synth_CS"/>
</dbReference>
<dbReference type="GO" id="GO:0008841">
    <property type="term" value="F:dihydrofolate synthase activity"/>
    <property type="evidence" value="ECO:0007669"/>
    <property type="project" value="UniProtKB-EC"/>
</dbReference>
<evidence type="ECO:0000313" key="9">
    <source>
        <dbReference type="Proteomes" id="UP000054248"/>
    </source>
</evidence>
<comment type="catalytic activity">
    <reaction evidence="7">
        <text>7,8-dihydropteroate + L-glutamate + ATP = 7,8-dihydrofolate + ADP + phosphate + H(+)</text>
        <dbReference type="Rhea" id="RHEA:23584"/>
        <dbReference type="ChEBI" id="CHEBI:15378"/>
        <dbReference type="ChEBI" id="CHEBI:17839"/>
        <dbReference type="ChEBI" id="CHEBI:29985"/>
        <dbReference type="ChEBI" id="CHEBI:30616"/>
        <dbReference type="ChEBI" id="CHEBI:43474"/>
        <dbReference type="ChEBI" id="CHEBI:57451"/>
        <dbReference type="ChEBI" id="CHEBI:456216"/>
        <dbReference type="EC" id="6.3.2.12"/>
    </reaction>
</comment>
<evidence type="ECO:0000256" key="1">
    <source>
        <dbReference type="ARBA" id="ARBA00008276"/>
    </source>
</evidence>
<accession>A0A0C3PSL5</accession>
<dbReference type="SUPFAM" id="SSF53244">
    <property type="entry name" value="MurD-like peptide ligases, peptide-binding domain"/>
    <property type="match status" value="1"/>
</dbReference>
<reference evidence="9" key="2">
    <citation type="submission" date="2015-01" db="EMBL/GenBank/DDBJ databases">
        <title>Evolutionary Origins and Diversification of the Mycorrhizal Mutualists.</title>
        <authorList>
            <consortium name="DOE Joint Genome Institute"/>
            <consortium name="Mycorrhizal Genomics Consortium"/>
            <person name="Kohler A."/>
            <person name="Kuo A."/>
            <person name="Nagy L.G."/>
            <person name="Floudas D."/>
            <person name="Copeland A."/>
            <person name="Barry K.W."/>
            <person name="Cichocki N."/>
            <person name="Veneault-Fourrey C."/>
            <person name="LaButti K."/>
            <person name="Lindquist E.A."/>
            <person name="Lipzen A."/>
            <person name="Lundell T."/>
            <person name="Morin E."/>
            <person name="Murat C."/>
            <person name="Riley R."/>
            <person name="Ohm R."/>
            <person name="Sun H."/>
            <person name="Tunlid A."/>
            <person name="Henrissat B."/>
            <person name="Grigoriev I.V."/>
            <person name="Hibbett D.S."/>
            <person name="Martin F."/>
        </authorList>
    </citation>
    <scope>NUCLEOTIDE SEQUENCE [LARGE SCALE GENOMIC DNA]</scope>
    <source>
        <strain evidence="9">MUT 4182</strain>
    </source>
</reference>
<evidence type="ECO:0000256" key="2">
    <source>
        <dbReference type="ARBA" id="ARBA00022598"/>
    </source>
</evidence>
<keyword evidence="6" id="KW-0460">Magnesium</keyword>
<dbReference type="GO" id="GO:0004326">
    <property type="term" value="F:tetrahydrofolylpolyglutamate synthase activity"/>
    <property type="evidence" value="ECO:0007669"/>
    <property type="project" value="InterPro"/>
</dbReference>
<dbReference type="EMBL" id="KN823350">
    <property type="protein sequence ID" value="KIO17715.1"/>
    <property type="molecule type" value="Genomic_DNA"/>
</dbReference>
<name>A0A0C3PSL5_9AGAM</name>
<dbReference type="InterPro" id="IPR001645">
    <property type="entry name" value="Folylpolyglutamate_synth"/>
</dbReference>
<dbReference type="EC" id="6.3.2.12" evidence="7"/>
<protein>
    <recommendedName>
        <fullName evidence="7">Dihydrofolate synthetase</fullName>
        <ecNumber evidence="7">6.3.2.12</ecNumber>
    </recommendedName>
</protein>
<evidence type="ECO:0000313" key="8">
    <source>
        <dbReference type="EMBL" id="KIO17715.1"/>
    </source>
</evidence>
<evidence type="ECO:0000256" key="6">
    <source>
        <dbReference type="ARBA" id="ARBA00022842"/>
    </source>
</evidence>
<comment type="similarity">
    <text evidence="1 7">Belongs to the folylpolyglutamate synthase family.</text>
</comment>
<dbReference type="GO" id="GO:0005829">
    <property type="term" value="C:cytosol"/>
    <property type="evidence" value="ECO:0007669"/>
    <property type="project" value="TreeGrafter"/>
</dbReference>
<dbReference type="STRING" id="1051891.A0A0C3PSL5"/>
<keyword evidence="3" id="KW-0479">Metal-binding</keyword>
<dbReference type="GO" id="GO:0006730">
    <property type="term" value="P:one-carbon metabolic process"/>
    <property type="evidence" value="ECO:0007669"/>
    <property type="project" value="UniProtKB-KW"/>
</dbReference>
<organism evidence="8 9">
    <name type="scientific">Tulasnella calospora MUT 4182</name>
    <dbReference type="NCBI Taxonomy" id="1051891"/>
    <lineage>
        <taxon>Eukaryota</taxon>
        <taxon>Fungi</taxon>
        <taxon>Dikarya</taxon>
        <taxon>Basidiomycota</taxon>
        <taxon>Agaricomycotina</taxon>
        <taxon>Agaricomycetes</taxon>
        <taxon>Cantharellales</taxon>
        <taxon>Tulasnellaceae</taxon>
        <taxon>Tulasnella</taxon>
    </lineage>
</organism>
<dbReference type="PANTHER" id="PTHR11136:SF0">
    <property type="entry name" value="DIHYDROFOLATE SYNTHETASE-RELATED"/>
    <property type="match status" value="1"/>
</dbReference>
<keyword evidence="5 7" id="KW-0067">ATP-binding</keyword>
<keyword evidence="9" id="KW-1185">Reference proteome</keyword>
<dbReference type="Gene3D" id="3.90.190.20">
    <property type="entry name" value="Mur ligase, C-terminal domain"/>
    <property type="match status" value="1"/>
</dbReference>
<evidence type="ECO:0000256" key="5">
    <source>
        <dbReference type="ARBA" id="ARBA00022840"/>
    </source>
</evidence>
<dbReference type="Proteomes" id="UP000054248">
    <property type="component" value="Unassembled WGS sequence"/>
</dbReference>
<dbReference type="GO" id="GO:0005524">
    <property type="term" value="F:ATP binding"/>
    <property type="evidence" value="ECO:0007669"/>
    <property type="project" value="UniProtKB-KW"/>
</dbReference>
<dbReference type="NCBIfam" id="TIGR01499">
    <property type="entry name" value="folC"/>
    <property type="match status" value="1"/>
</dbReference>
<comment type="pathway">
    <text evidence="7">Cofactor biosynthesis; tetrahydrofolylpolyglutamate biosynthesis.</text>
</comment>
<evidence type="ECO:0000256" key="7">
    <source>
        <dbReference type="PIRNR" id="PIRNR001563"/>
    </source>
</evidence>
<dbReference type="GO" id="GO:0046872">
    <property type="term" value="F:metal ion binding"/>
    <property type="evidence" value="ECO:0007669"/>
    <property type="project" value="UniProtKB-KW"/>
</dbReference>
<dbReference type="GO" id="GO:0005739">
    <property type="term" value="C:mitochondrion"/>
    <property type="evidence" value="ECO:0007669"/>
    <property type="project" value="TreeGrafter"/>
</dbReference>
<dbReference type="PROSITE" id="PS01012">
    <property type="entry name" value="FOLYLPOLYGLU_SYNT_2"/>
    <property type="match status" value="1"/>
</dbReference>
<dbReference type="Gene3D" id="3.40.1190.10">
    <property type="entry name" value="Mur-like, catalytic domain"/>
    <property type="match status" value="1"/>
</dbReference>
<gene>
    <name evidence="8" type="ORF">M407DRAFT_84687</name>
</gene>
<dbReference type="PANTHER" id="PTHR11136">
    <property type="entry name" value="FOLYLPOLYGLUTAMATE SYNTHASE-RELATED"/>
    <property type="match status" value="1"/>
</dbReference>